<accession>A0A0E9UYR5</accession>
<sequence>MLVLLTFHNCGSDHSMCS</sequence>
<dbReference type="AlphaFoldDB" id="A0A0E9UYR5"/>
<organism evidence="1">
    <name type="scientific">Anguilla anguilla</name>
    <name type="common">European freshwater eel</name>
    <name type="synonym">Muraena anguilla</name>
    <dbReference type="NCBI Taxonomy" id="7936"/>
    <lineage>
        <taxon>Eukaryota</taxon>
        <taxon>Metazoa</taxon>
        <taxon>Chordata</taxon>
        <taxon>Craniata</taxon>
        <taxon>Vertebrata</taxon>
        <taxon>Euteleostomi</taxon>
        <taxon>Actinopterygii</taxon>
        <taxon>Neopterygii</taxon>
        <taxon>Teleostei</taxon>
        <taxon>Anguilliformes</taxon>
        <taxon>Anguillidae</taxon>
        <taxon>Anguilla</taxon>
    </lineage>
</organism>
<name>A0A0E9UYR5_ANGAN</name>
<proteinExistence type="predicted"/>
<dbReference type="EMBL" id="GBXM01037696">
    <property type="protein sequence ID" value="JAH70881.1"/>
    <property type="molecule type" value="Transcribed_RNA"/>
</dbReference>
<dbReference type="EMBL" id="GBXM01034990">
    <property type="protein sequence ID" value="JAH73587.1"/>
    <property type="molecule type" value="Transcribed_RNA"/>
</dbReference>
<protein>
    <submittedName>
        <fullName evidence="1">Uncharacterized protein</fullName>
    </submittedName>
</protein>
<evidence type="ECO:0000313" key="1">
    <source>
        <dbReference type="EMBL" id="JAH70881.1"/>
    </source>
</evidence>
<reference evidence="1" key="2">
    <citation type="journal article" date="2015" name="Fish Shellfish Immunol.">
        <title>Early steps in the European eel (Anguilla anguilla)-Vibrio vulnificus interaction in the gills: Role of the RtxA13 toxin.</title>
        <authorList>
            <person name="Callol A."/>
            <person name="Pajuelo D."/>
            <person name="Ebbesson L."/>
            <person name="Teles M."/>
            <person name="MacKenzie S."/>
            <person name="Amaro C."/>
        </authorList>
    </citation>
    <scope>NUCLEOTIDE SEQUENCE</scope>
</reference>
<reference evidence="1" key="1">
    <citation type="submission" date="2014-11" db="EMBL/GenBank/DDBJ databases">
        <authorList>
            <person name="Amaro Gonzalez C."/>
        </authorList>
    </citation>
    <scope>NUCLEOTIDE SEQUENCE</scope>
</reference>